<evidence type="ECO:0000259" key="6">
    <source>
        <dbReference type="PROSITE" id="PS50015"/>
    </source>
</evidence>
<dbReference type="Pfam" id="PF05184">
    <property type="entry name" value="SapB_1"/>
    <property type="match status" value="1"/>
</dbReference>
<dbReference type="Gene3D" id="1.10.225.10">
    <property type="entry name" value="Saposin-like"/>
    <property type="match status" value="1"/>
</dbReference>
<dbReference type="AlphaFoldDB" id="A0A182SVB4"/>
<evidence type="ECO:0008006" key="10">
    <source>
        <dbReference type="Google" id="ProtNLM"/>
    </source>
</evidence>
<dbReference type="Proteomes" id="UP000075901">
    <property type="component" value="Unassembled WGS sequence"/>
</dbReference>
<reference evidence="9" key="1">
    <citation type="submission" date="2013-09" db="EMBL/GenBank/DDBJ databases">
        <title>The Genome Sequence of Anopheles maculatus species B.</title>
        <authorList>
            <consortium name="The Broad Institute Genomics Platform"/>
            <person name="Neafsey D.E."/>
            <person name="Besansky N."/>
            <person name="Howell P."/>
            <person name="Walton C."/>
            <person name="Young S.K."/>
            <person name="Zeng Q."/>
            <person name="Gargeya S."/>
            <person name="Fitzgerald M."/>
            <person name="Haas B."/>
            <person name="Abouelleil A."/>
            <person name="Allen A.W."/>
            <person name="Alvarado L."/>
            <person name="Arachchi H.M."/>
            <person name="Berlin A.M."/>
            <person name="Chapman S.B."/>
            <person name="Gainer-Dewar J."/>
            <person name="Goldberg J."/>
            <person name="Griggs A."/>
            <person name="Gujja S."/>
            <person name="Hansen M."/>
            <person name="Howarth C."/>
            <person name="Imamovic A."/>
            <person name="Ireland A."/>
            <person name="Larimer J."/>
            <person name="McCowan C."/>
            <person name="Murphy C."/>
            <person name="Pearson M."/>
            <person name="Poon T.W."/>
            <person name="Priest M."/>
            <person name="Roberts A."/>
            <person name="Saif S."/>
            <person name="Shea T."/>
            <person name="Sisk P."/>
            <person name="Sykes S."/>
            <person name="Wortman J."/>
            <person name="Nusbaum C."/>
            <person name="Birren B."/>
        </authorList>
    </citation>
    <scope>NUCLEOTIDE SEQUENCE [LARGE SCALE GENOMIC DNA]</scope>
    <source>
        <strain evidence="9">maculatus3</strain>
    </source>
</reference>
<dbReference type="PANTHER" id="PTHR11480:SF3">
    <property type="entry name" value="BCDNA.GH08312"/>
    <property type="match status" value="1"/>
</dbReference>
<evidence type="ECO:0000259" key="7">
    <source>
        <dbReference type="PROSITE" id="PS51110"/>
    </source>
</evidence>
<name>A0A182SVB4_9DIPT</name>
<protein>
    <recommendedName>
        <fullName evidence="10">Saposin B-type domain-containing protein</fullName>
    </recommendedName>
</protein>
<evidence type="ECO:0000313" key="8">
    <source>
        <dbReference type="EnsemblMetazoa" id="AMAM014165-PA"/>
    </source>
</evidence>
<keyword evidence="2" id="KW-0964">Secreted</keyword>
<dbReference type="InterPro" id="IPR008139">
    <property type="entry name" value="SaposinB_dom"/>
</dbReference>
<dbReference type="VEuPathDB" id="VectorBase:AMAM014165"/>
<feature type="domain" description="Saposin A-type" evidence="7">
    <location>
        <begin position="123"/>
        <end position="163"/>
    </location>
</feature>
<dbReference type="InterPro" id="IPR007856">
    <property type="entry name" value="SapB_1"/>
</dbReference>
<keyword evidence="5" id="KW-0325">Glycoprotein</keyword>
<sequence length="165" mass="18693">FVSYRSFALVEIVECAVCQATVKELDELLVSDQMLDHITEYADRICDALPAKHYTQCDQMLGIYGVSMLQQLRRSIGREQVCVNIDMCSAMSTTLLSLPEYASGEHAIDEPVEEEHAEKKFATVVGMNECSWGPSFWCKNEANAQQCKSTTYCKERKLGFWRETA</sequence>
<dbReference type="InterPro" id="IPR011001">
    <property type="entry name" value="Saposin-like"/>
</dbReference>
<dbReference type="SMART" id="SM00741">
    <property type="entry name" value="SapB"/>
    <property type="match status" value="1"/>
</dbReference>
<dbReference type="GO" id="GO:0005576">
    <property type="term" value="C:extracellular region"/>
    <property type="evidence" value="ECO:0007669"/>
    <property type="project" value="UniProtKB-SubCell"/>
</dbReference>
<dbReference type="GO" id="GO:0006629">
    <property type="term" value="P:lipid metabolic process"/>
    <property type="evidence" value="ECO:0007669"/>
    <property type="project" value="InterPro"/>
</dbReference>
<dbReference type="InterPro" id="IPR051428">
    <property type="entry name" value="Sphingo_Act-Surfact_Prot"/>
</dbReference>
<dbReference type="EnsemblMetazoa" id="AMAM014165-RA">
    <property type="protein sequence ID" value="AMAM014165-PA"/>
    <property type="gene ID" value="AMAM014165"/>
</dbReference>
<keyword evidence="4" id="KW-1015">Disulfide bond</keyword>
<organism evidence="8 9">
    <name type="scientific">Anopheles maculatus</name>
    <dbReference type="NCBI Taxonomy" id="74869"/>
    <lineage>
        <taxon>Eukaryota</taxon>
        <taxon>Metazoa</taxon>
        <taxon>Ecdysozoa</taxon>
        <taxon>Arthropoda</taxon>
        <taxon>Hexapoda</taxon>
        <taxon>Insecta</taxon>
        <taxon>Pterygota</taxon>
        <taxon>Neoptera</taxon>
        <taxon>Endopterygota</taxon>
        <taxon>Diptera</taxon>
        <taxon>Nematocera</taxon>
        <taxon>Culicoidea</taxon>
        <taxon>Culicidae</taxon>
        <taxon>Anophelinae</taxon>
        <taxon>Anopheles</taxon>
        <taxon>Anopheles maculatus group</taxon>
    </lineage>
</organism>
<feature type="domain" description="Saposin B-type" evidence="6">
    <location>
        <begin position="11"/>
        <end position="92"/>
    </location>
</feature>
<proteinExistence type="predicted"/>
<keyword evidence="3" id="KW-0732">Signal</keyword>
<dbReference type="SUPFAM" id="SSF47862">
    <property type="entry name" value="Saposin"/>
    <property type="match status" value="1"/>
</dbReference>
<evidence type="ECO:0000256" key="5">
    <source>
        <dbReference type="ARBA" id="ARBA00023180"/>
    </source>
</evidence>
<dbReference type="PANTHER" id="PTHR11480">
    <property type="entry name" value="SAPOSIN-RELATED"/>
    <property type="match status" value="1"/>
</dbReference>
<dbReference type="PROSITE" id="PS51110">
    <property type="entry name" value="SAP_A"/>
    <property type="match status" value="1"/>
</dbReference>
<dbReference type="Pfam" id="PF02199">
    <property type="entry name" value="SapA"/>
    <property type="match status" value="1"/>
</dbReference>
<dbReference type="PROSITE" id="PS50015">
    <property type="entry name" value="SAP_B"/>
    <property type="match status" value="1"/>
</dbReference>
<dbReference type="InterPro" id="IPR003119">
    <property type="entry name" value="SAP_A"/>
</dbReference>
<keyword evidence="9" id="KW-1185">Reference proteome</keyword>
<evidence type="ECO:0000256" key="1">
    <source>
        <dbReference type="ARBA" id="ARBA00004613"/>
    </source>
</evidence>
<dbReference type="SMART" id="SM00162">
    <property type="entry name" value="SAPA"/>
    <property type="match status" value="1"/>
</dbReference>
<reference evidence="8" key="2">
    <citation type="submission" date="2020-05" db="UniProtKB">
        <authorList>
            <consortium name="EnsemblMetazoa"/>
        </authorList>
    </citation>
    <scope>IDENTIFICATION</scope>
    <source>
        <strain evidence="8">maculatus3</strain>
    </source>
</reference>
<evidence type="ECO:0000313" key="9">
    <source>
        <dbReference type="Proteomes" id="UP000075901"/>
    </source>
</evidence>
<evidence type="ECO:0000256" key="2">
    <source>
        <dbReference type="ARBA" id="ARBA00022525"/>
    </source>
</evidence>
<evidence type="ECO:0000256" key="3">
    <source>
        <dbReference type="ARBA" id="ARBA00022729"/>
    </source>
</evidence>
<comment type="subcellular location">
    <subcellularLocation>
        <location evidence="1">Secreted</location>
    </subcellularLocation>
</comment>
<evidence type="ECO:0000256" key="4">
    <source>
        <dbReference type="ARBA" id="ARBA00023157"/>
    </source>
</evidence>
<accession>A0A182SVB4</accession>